<evidence type="ECO:0000256" key="2">
    <source>
        <dbReference type="SAM" id="MobiDB-lite"/>
    </source>
</evidence>
<dbReference type="Pfam" id="PF11991">
    <property type="entry name" value="Trp_DMAT"/>
    <property type="match status" value="1"/>
</dbReference>
<dbReference type="OrthoDB" id="5392033at2759"/>
<protein>
    <submittedName>
        <fullName evidence="3">4-O-dimethylallyl-L-tyrosine synthase 2</fullName>
    </submittedName>
</protein>
<proteinExistence type="predicted"/>
<feature type="region of interest" description="Disordered" evidence="2">
    <location>
        <begin position="1"/>
        <end position="34"/>
    </location>
</feature>
<comment type="caution">
    <text evidence="3">The sequence shown here is derived from an EMBL/GenBank/DDBJ whole genome shotgun (WGS) entry which is preliminary data.</text>
</comment>
<accession>A0A1Q8RZV7</accession>
<gene>
    <name evidence="3" type="ORF">CCHL11_08317</name>
</gene>
<dbReference type="GO" id="GO:0016765">
    <property type="term" value="F:transferase activity, transferring alkyl or aryl (other than methyl) groups"/>
    <property type="evidence" value="ECO:0007669"/>
    <property type="project" value="InterPro"/>
</dbReference>
<dbReference type="PANTHER" id="PTHR40627:SF5">
    <property type="entry name" value="INDOLE PRENYLTRANSFERASE TDIB"/>
    <property type="match status" value="1"/>
</dbReference>
<dbReference type="Proteomes" id="UP000186583">
    <property type="component" value="Unassembled WGS sequence"/>
</dbReference>
<sequence>MESHHATTVHGANGTTKKNIYNEDDPSTSSEGRPLVSSWLPIIENSLYSLLRWTGSYPAEVQESHLTFVREAVVPCLKPPAAADKLHYIGTHHHGPFEASVAFASHKKAKVRFAVQPLINISPGGDDPMGEKEMRKKIENLASACNADRTWLNPYIDSVFLTSQEEKTLLDKHASGGGAGSPLPRQICFVGFDLESEVDKNGKAAITFKVYLFPQLKALATGQKLEDITESVVERLAEGDKEMLAAWKLLRKFLESDAGDYPYIYFLAIDCLAPHKKPRFKVYVHTRFNSLATARNVFTLGGLLPPASADFVPQVWPLLLDMEDIPLDKMDGMEKPLNDPESKYCGLCFAFALVPGQAVPQVKVYVPMWQYARDEPGIVERYQRILETQGKMGDYDVGSAFKCAL</sequence>
<keyword evidence="4" id="KW-1185">Reference proteome</keyword>
<evidence type="ECO:0000313" key="3">
    <source>
        <dbReference type="EMBL" id="OLN93291.1"/>
    </source>
</evidence>
<dbReference type="InterPro" id="IPR017795">
    <property type="entry name" value="ABBA_NscD-like"/>
</dbReference>
<dbReference type="NCBIfam" id="TIGR03429">
    <property type="entry name" value="arom_pren_DMATS"/>
    <property type="match status" value="1"/>
</dbReference>
<keyword evidence="1" id="KW-0808">Transferase</keyword>
<dbReference type="GO" id="GO:0009820">
    <property type="term" value="P:alkaloid metabolic process"/>
    <property type="evidence" value="ECO:0007669"/>
    <property type="project" value="InterPro"/>
</dbReference>
<dbReference type="AlphaFoldDB" id="A0A1Q8RZV7"/>
<dbReference type="SFLD" id="SFLDS00036">
    <property type="entry name" value="Aromatic_Prenyltransferase"/>
    <property type="match status" value="1"/>
</dbReference>
<organism evidence="3 4">
    <name type="scientific">Colletotrichum chlorophyti</name>
    <dbReference type="NCBI Taxonomy" id="708187"/>
    <lineage>
        <taxon>Eukaryota</taxon>
        <taxon>Fungi</taxon>
        <taxon>Dikarya</taxon>
        <taxon>Ascomycota</taxon>
        <taxon>Pezizomycotina</taxon>
        <taxon>Sordariomycetes</taxon>
        <taxon>Hypocreomycetidae</taxon>
        <taxon>Glomerellales</taxon>
        <taxon>Glomerellaceae</taxon>
        <taxon>Colletotrichum</taxon>
    </lineage>
</organism>
<evidence type="ECO:0000313" key="4">
    <source>
        <dbReference type="Proteomes" id="UP000186583"/>
    </source>
</evidence>
<dbReference type="EMBL" id="MPGH01000050">
    <property type="protein sequence ID" value="OLN93291.1"/>
    <property type="molecule type" value="Genomic_DNA"/>
</dbReference>
<dbReference type="PANTHER" id="PTHR40627">
    <property type="entry name" value="INDOLE PRENYLTRANSFERASE TDIB-RELATED"/>
    <property type="match status" value="1"/>
</dbReference>
<dbReference type="InterPro" id="IPR033964">
    <property type="entry name" value="ABBA"/>
</dbReference>
<name>A0A1Q8RZV7_9PEZI</name>
<evidence type="ECO:0000256" key="1">
    <source>
        <dbReference type="ARBA" id="ARBA00022679"/>
    </source>
</evidence>
<dbReference type="CDD" id="cd13929">
    <property type="entry name" value="PT-DMATS_CymD"/>
    <property type="match status" value="1"/>
</dbReference>
<reference evidence="3 4" key="1">
    <citation type="submission" date="2016-11" db="EMBL/GenBank/DDBJ databases">
        <title>Draft Genome Assembly of Colletotrichum chlorophyti a pathogen of herbaceous plants.</title>
        <authorList>
            <person name="Gan P."/>
            <person name="Narusaka M."/>
            <person name="Tsushima A."/>
            <person name="Narusaka Y."/>
            <person name="Takano Y."/>
            <person name="Shirasu K."/>
        </authorList>
    </citation>
    <scope>NUCLEOTIDE SEQUENCE [LARGE SCALE GENOMIC DNA]</scope>
    <source>
        <strain evidence="3 4">NTL11</strain>
    </source>
</reference>